<protein>
    <submittedName>
        <fullName evidence="2">Uncharacterized protein</fullName>
    </submittedName>
</protein>
<comment type="caution">
    <text evidence="2">The sequence shown here is derived from an EMBL/GenBank/DDBJ whole genome shotgun (WGS) entry which is preliminary data.</text>
</comment>
<feature type="transmembrane region" description="Helical" evidence="1">
    <location>
        <begin position="56"/>
        <end position="76"/>
    </location>
</feature>
<evidence type="ECO:0000256" key="1">
    <source>
        <dbReference type="SAM" id="Phobius"/>
    </source>
</evidence>
<organism evidence="2 3">
    <name type="scientific">Petrolisthes manimaculis</name>
    <dbReference type="NCBI Taxonomy" id="1843537"/>
    <lineage>
        <taxon>Eukaryota</taxon>
        <taxon>Metazoa</taxon>
        <taxon>Ecdysozoa</taxon>
        <taxon>Arthropoda</taxon>
        <taxon>Crustacea</taxon>
        <taxon>Multicrustacea</taxon>
        <taxon>Malacostraca</taxon>
        <taxon>Eumalacostraca</taxon>
        <taxon>Eucarida</taxon>
        <taxon>Decapoda</taxon>
        <taxon>Pleocyemata</taxon>
        <taxon>Anomura</taxon>
        <taxon>Galatheoidea</taxon>
        <taxon>Porcellanidae</taxon>
        <taxon>Petrolisthes</taxon>
    </lineage>
</organism>
<evidence type="ECO:0000313" key="2">
    <source>
        <dbReference type="EMBL" id="KAK4303737.1"/>
    </source>
</evidence>
<keyword evidence="3" id="KW-1185">Reference proteome</keyword>
<dbReference type="EMBL" id="JAWZYT010002537">
    <property type="protein sequence ID" value="KAK4303737.1"/>
    <property type="molecule type" value="Genomic_DNA"/>
</dbReference>
<accession>A0AAE1TZI3</accession>
<sequence length="102" mass="11387">MSTDGDETHRMVEICSTHAQVSRDENHVSSDMTTLNAGKLKPLNTFEDLIGRRKTALFSSVSSILTSALIIVSPNVETFIFLKMLNQMFDIGYYMGPLILCK</sequence>
<dbReference type="AlphaFoldDB" id="A0AAE1TZI3"/>
<reference evidence="2" key="1">
    <citation type="submission" date="2023-11" db="EMBL/GenBank/DDBJ databases">
        <title>Genome assemblies of two species of porcelain crab, Petrolisthes cinctipes and Petrolisthes manimaculis (Anomura: Porcellanidae).</title>
        <authorList>
            <person name="Angst P."/>
        </authorList>
    </citation>
    <scope>NUCLEOTIDE SEQUENCE</scope>
    <source>
        <strain evidence="2">PB745_02</strain>
        <tissue evidence="2">Gill</tissue>
    </source>
</reference>
<keyword evidence="1" id="KW-0812">Transmembrane</keyword>
<name>A0AAE1TZI3_9EUCA</name>
<keyword evidence="1" id="KW-1133">Transmembrane helix</keyword>
<dbReference type="Proteomes" id="UP001292094">
    <property type="component" value="Unassembled WGS sequence"/>
</dbReference>
<evidence type="ECO:0000313" key="3">
    <source>
        <dbReference type="Proteomes" id="UP001292094"/>
    </source>
</evidence>
<gene>
    <name evidence="2" type="ORF">Pmani_024270</name>
</gene>
<keyword evidence="1" id="KW-0472">Membrane</keyword>
<proteinExistence type="predicted"/>